<dbReference type="Pfam" id="PF03486">
    <property type="entry name" value="HI0933_like"/>
    <property type="match status" value="1"/>
</dbReference>
<name>A0A1S7LG17_MAGMO</name>
<dbReference type="SUPFAM" id="SSF51905">
    <property type="entry name" value="FAD/NAD(P)-binding domain"/>
    <property type="match status" value="1"/>
</dbReference>
<dbReference type="InterPro" id="IPR004792">
    <property type="entry name" value="BaiN-like"/>
</dbReference>
<protein>
    <recommendedName>
        <fullName evidence="7">Oxidoreductase with FAD/NAD(P)-binding domain</fullName>
    </recommendedName>
</protein>
<keyword evidence="3" id="KW-0274">FAD</keyword>
<organism evidence="6">
    <name type="scientific">Magnetococcus massalia (strain MO-1)</name>
    <dbReference type="NCBI Taxonomy" id="451514"/>
    <lineage>
        <taxon>Bacteria</taxon>
        <taxon>Pseudomonadati</taxon>
        <taxon>Pseudomonadota</taxon>
        <taxon>Magnetococcia</taxon>
        <taxon>Magnetococcales</taxon>
        <taxon>Magnetococcaceae</taxon>
        <taxon>Magnetococcus</taxon>
    </lineage>
</organism>
<dbReference type="NCBIfam" id="TIGR00275">
    <property type="entry name" value="aminoacetone oxidase family FAD-binding enzyme"/>
    <property type="match status" value="1"/>
</dbReference>
<dbReference type="InterPro" id="IPR055178">
    <property type="entry name" value="RsdA/BaiN/AoA(So)-like_dom"/>
</dbReference>
<dbReference type="SUPFAM" id="SSF160996">
    <property type="entry name" value="HI0933 insert domain-like"/>
    <property type="match status" value="1"/>
</dbReference>
<dbReference type="EMBL" id="LO017727">
    <property type="protein sequence ID" value="CRH05892.1"/>
    <property type="molecule type" value="Genomic_DNA"/>
</dbReference>
<dbReference type="Gene3D" id="1.10.8.260">
    <property type="entry name" value="HI0933 insert domain-like"/>
    <property type="match status" value="1"/>
</dbReference>
<dbReference type="PRINTS" id="PR00411">
    <property type="entry name" value="PNDRDTASEI"/>
</dbReference>
<evidence type="ECO:0000256" key="2">
    <source>
        <dbReference type="ARBA" id="ARBA00022630"/>
    </source>
</evidence>
<evidence type="ECO:0000256" key="1">
    <source>
        <dbReference type="ARBA" id="ARBA00001974"/>
    </source>
</evidence>
<accession>A0A1S7LG17</accession>
<dbReference type="Pfam" id="PF22780">
    <property type="entry name" value="HI0933_like_1st"/>
    <property type="match status" value="1"/>
</dbReference>
<dbReference type="InterPro" id="IPR023166">
    <property type="entry name" value="BaiN-like_dom_sf"/>
</dbReference>
<reference evidence="6" key="1">
    <citation type="submission" date="2015-04" db="EMBL/GenBank/DDBJ databases">
        <authorList>
            <person name="Syromyatnikov M.Y."/>
            <person name="Popov V.N."/>
        </authorList>
    </citation>
    <scope>NUCLEOTIDE SEQUENCE</scope>
    <source>
        <strain evidence="6">MO-1</strain>
    </source>
</reference>
<evidence type="ECO:0000256" key="3">
    <source>
        <dbReference type="ARBA" id="ARBA00022827"/>
    </source>
</evidence>
<dbReference type="PRINTS" id="PR00368">
    <property type="entry name" value="FADPNR"/>
</dbReference>
<keyword evidence="2" id="KW-0285">Flavoprotein</keyword>
<feature type="domain" description="RsdA/BaiN/AoA(So)-like insert" evidence="5">
    <location>
        <begin position="188"/>
        <end position="335"/>
    </location>
</feature>
<dbReference type="InterPro" id="IPR036188">
    <property type="entry name" value="FAD/NAD-bd_sf"/>
</dbReference>
<dbReference type="AlphaFoldDB" id="A0A1S7LG17"/>
<dbReference type="PANTHER" id="PTHR42887:SF2">
    <property type="entry name" value="OS12G0638800 PROTEIN"/>
    <property type="match status" value="1"/>
</dbReference>
<gene>
    <name evidence="6" type="ORF">MAGMO_1711</name>
</gene>
<dbReference type="Gene3D" id="2.40.30.10">
    <property type="entry name" value="Translation factors"/>
    <property type="match status" value="1"/>
</dbReference>
<evidence type="ECO:0008006" key="7">
    <source>
        <dbReference type="Google" id="ProtNLM"/>
    </source>
</evidence>
<evidence type="ECO:0000259" key="4">
    <source>
        <dbReference type="Pfam" id="PF03486"/>
    </source>
</evidence>
<feature type="domain" description="RsdA/BaiN/AoA(So)-like Rossmann fold-like" evidence="4">
    <location>
        <begin position="5"/>
        <end position="388"/>
    </location>
</feature>
<sequence length="390" mass="41973">MSGQDLLIIGAGAAGLVCAIEAAQRGKRVTVLDHAKNPGEKIRISGGGRCNFTNLYTDAENYLSANPKFCISALHGYTPYDFMARLDDHRIRYEEREHGQLFCKGSATQIVEMLLKQAADAGVFIKTGHSVKRAHQQGAGYRVESGQGSFSADQLVIASGGLSIPKMGATDIGHRIAKSFDLALEPTRPALCPFTFEGKQKKLFAALSGLSVDARVSNTQAAFSLPLLFTHRGLSGPAILQLSSYWQQGESITLDLLPGEDAFALLQQAKQQEPKIQVATLLGRKLPKRLAQVLAQGVESSLAERPDRELKRIADGINRWSLRPAGLEGYRTAEVTAGGVSTELLSSKTMQVKALPGLYFIGEVVDVTGQLGGYNFQWAWSSGIAAGRAV</sequence>
<dbReference type="Gene3D" id="3.50.50.60">
    <property type="entry name" value="FAD/NAD(P)-binding domain"/>
    <property type="match status" value="1"/>
</dbReference>
<evidence type="ECO:0000259" key="5">
    <source>
        <dbReference type="Pfam" id="PF22780"/>
    </source>
</evidence>
<proteinExistence type="predicted"/>
<comment type="cofactor">
    <cofactor evidence="1">
        <name>FAD</name>
        <dbReference type="ChEBI" id="CHEBI:57692"/>
    </cofactor>
</comment>
<evidence type="ECO:0000313" key="6">
    <source>
        <dbReference type="EMBL" id="CRH05892.1"/>
    </source>
</evidence>
<dbReference type="InterPro" id="IPR057661">
    <property type="entry name" value="RsdA/BaiN/AoA(So)_Rossmann"/>
</dbReference>
<dbReference type="PANTHER" id="PTHR42887">
    <property type="entry name" value="OS12G0638800 PROTEIN"/>
    <property type="match status" value="1"/>
</dbReference>